<evidence type="ECO:0008006" key="2">
    <source>
        <dbReference type="Google" id="ProtNLM"/>
    </source>
</evidence>
<reference evidence="1" key="1">
    <citation type="submission" date="2018-05" db="EMBL/GenBank/DDBJ databases">
        <authorList>
            <person name="Lanie J.A."/>
            <person name="Ng W.-L."/>
            <person name="Kazmierczak K.M."/>
            <person name="Andrzejewski T.M."/>
            <person name="Davidsen T.M."/>
            <person name="Wayne K.J."/>
            <person name="Tettelin H."/>
            <person name="Glass J.I."/>
            <person name="Rusch D."/>
            <person name="Podicherti R."/>
            <person name="Tsui H.-C.T."/>
            <person name="Winkler M.E."/>
        </authorList>
    </citation>
    <scope>NUCLEOTIDE SEQUENCE</scope>
</reference>
<gene>
    <name evidence="1" type="ORF">METZ01_LOCUS167452</name>
</gene>
<accession>A0A382BLB0</accession>
<proteinExistence type="predicted"/>
<dbReference type="AlphaFoldDB" id="A0A382BLB0"/>
<sequence length="167" mass="18622">MEINKKIGKNDRLKSMFFLVALVHGILILGVTFTSVPPDNINDVPKLPVTLITHITELRSKADQEAYLVPEGKHDKELQVENSVLVAQKKFKIRAIIPNSVVHKSLDNPNIHDPVLAEYLSAWRNKVEQVGTANFPDKAQENSLGNPTLEVILRADGTLQETLVLRS</sequence>
<dbReference type="EMBL" id="UINC01030346">
    <property type="protein sequence ID" value="SVB14598.1"/>
    <property type="molecule type" value="Genomic_DNA"/>
</dbReference>
<organism evidence="1">
    <name type="scientific">marine metagenome</name>
    <dbReference type="NCBI Taxonomy" id="408172"/>
    <lineage>
        <taxon>unclassified sequences</taxon>
        <taxon>metagenomes</taxon>
        <taxon>ecological metagenomes</taxon>
    </lineage>
</organism>
<evidence type="ECO:0000313" key="1">
    <source>
        <dbReference type="EMBL" id="SVB14598.1"/>
    </source>
</evidence>
<feature type="non-terminal residue" evidence="1">
    <location>
        <position position="167"/>
    </location>
</feature>
<name>A0A382BLB0_9ZZZZ</name>
<protein>
    <recommendedName>
        <fullName evidence="2">TonB C-terminal domain-containing protein</fullName>
    </recommendedName>
</protein>